<name>A0ACC4AMN6_POPAL</name>
<reference evidence="1 2" key="1">
    <citation type="journal article" date="2024" name="Plant Biotechnol. J.">
        <title>Genome and CRISPR/Cas9 system of a widespread forest tree (Populus alba) in the world.</title>
        <authorList>
            <person name="Liu Y.J."/>
            <person name="Jiang P.F."/>
            <person name="Han X.M."/>
            <person name="Li X.Y."/>
            <person name="Wang H.M."/>
            <person name="Wang Y.J."/>
            <person name="Wang X.X."/>
            <person name="Zeng Q.Y."/>
        </authorList>
    </citation>
    <scope>NUCLEOTIDE SEQUENCE [LARGE SCALE GENOMIC DNA]</scope>
    <source>
        <strain evidence="2">cv. PAL-ZL1</strain>
    </source>
</reference>
<evidence type="ECO:0000313" key="2">
    <source>
        <dbReference type="Proteomes" id="UP000309997"/>
    </source>
</evidence>
<protein>
    <submittedName>
        <fullName evidence="1">Uncharacterized protein</fullName>
    </submittedName>
</protein>
<accession>A0ACC4AMN6</accession>
<feature type="non-terminal residue" evidence="1">
    <location>
        <position position="1"/>
    </location>
</feature>
<gene>
    <name evidence="1" type="ORF">D5086_032572</name>
</gene>
<proteinExistence type="predicted"/>
<evidence type="ECO:0000313" key="1">
    <source>
        <dbReference type="EMBL" id="KAL3567157.1"/>
    </source>
</evidence>
<keyword evidence="2" id="KW-1185">Reference proteome</keyword>
<organism evidence="1 2">
    <name type="scientific">Populus alba</name>
    <name type="common">White poplar</name>
    <dbReference type="NCBI Taxonomy" id="43335"/>
    <lineage>
        <taxon>Eukaryota</taxon>
        <taxon>Viridiplantae</taxon>
        <taxon>Streptophyta</taxon>
        <taxon>Embryophyta</taxon>
        <taxon>Tracheophyta</taxon>
        <taxon>Spermatophyta</taxon>
        <taxon>Magnoliopsida</taxon>
        <taxon>eudicotyledons</taxon>
        <taxon>Gunneridae</taxon>
        <taxon>Pentapetalae</taxon>
        <taxon>rosids</taxon>
        <taxon>fabids</taxon>
        <taxon>Malpighiales</taxon>
        <taxon>Salicaceae</taxon>
        <taxon>Saliceae</taxon>
        <taxon>Populus</taxon>
    </lineage>
</organism>
<sequence>DIDPITYEEAAKSERWKSAMDQEMQAIERNDTWELTTLPSGGKSIGVKWIFKTKINENGEVDKYKARLVAKGYCQQHGIDYAEVFAPVARLDTIRIVIALAARNSWVIYQLDVKPAFLHGEINEVVFVDQPPGYEEKGHESKVYRLKKALYGLKQAPRAWYSRIEAYFIKEGFTKCPYEHTLFIKTPGGGKILIVCIYVDDLIFTGNDQMLFAQFKNSMMSAFDMTDLGRMRFFLGIEVLQRTDGIFIGQRKYAQEILERFKMDQCNSVHNPVVPGFKLTKDEEGIKVDSTPYKQIVGSLMYLTATRPDLMFIVSLISRYMESPAESHLLAAKRVLRYIKGTTNFGIFYKKGGNAEVFGYMDSDYAGDQDDRRSTSGYVFFMSSGAISWSSKKQPVVSLSTTEVEFIAAASSACQVVRISRILKSLNQTQHTPTKVYCDNISAIKLSKNPVMHGRSKHIDIRFHFLRELVKDGSLELITCSTTEQVADILTKPLKLDVFLKMRSSSAQANVDEEDDIHIEDCDEDDDNSIDEEEEENSD</sequence>
<comment type="caution">
    <text evidence="1">The sequence shown here is derived from an EMBL/GenBank/DDBJ whole genome shotgun (WGS) entry which is preliminary data.</text>
</comment>
<dbReference type="EMBL" id="RCHU02000018">
    <property type="protein sequence ID" value="KAL3567157.1"/>
    <property type="molecule type" value="Genomic_DNA"/>
</dbReference>
<dbReference type="Proteomes" id="UP000309997">
    <property type="component" value="Unassembled WGS sequence"/>
</dbReference>